<evidence type="ECO:0000256" key="2">
    <source>
        <dbReference type="SAM" id="MobiDB-lite"/>
    </source>
</evidence>
<protein>
    <submittedName>
        <fullName evidence="5">DEKNAAC100435</fullName>
    </submittedName>
</protein>
<dbReference type="InParanoid" id="A0A448YEU2"/>
<sequence length="471" mass="53126">MSKLSERTSLLSDNPYANDPEIDNSIENLQKTDSHGPKTGNLLHSADRSSKRSSSRPVTPLDAGLNAHGAGAVKKGKAKTQNLGPGMVPQRASRTSQKLKLLPETLDYEPGVDDAKQLSLQKIKDAPARKDAERLGRRQRNILPRVTAYCTAGSYRMRDLIRWLQDKKRIHSTAPKLFDECIYTPFAYKDWRHSSGNWDLLRGMGDSHPESGKSDGSGSGGAEPSSMIRFDDEGGDIDLGKLSTDLFIFEYGVVVLWGFSKKEEHAFLDDLARFENEKLADEDVQAEEFNYYVTQSYQPRIYNDFISLRDDSNYMTKLSISYAISQSVKISLFEELVDNTIEDTQDIPQQISETGKVEMTKDEIMKSIGELFILRININLHGAILDSPELMWSEPQLEPIYQATRGYLEINQRVSLLNQRLEVIADLLQMLKEQLMHNNDEQLELIVIILIGAEVLVSMINIIVDLIAGRR</sequence>
<feature type="transmembrane region" description="Helical" evidence="3">
    <location>
        <begin position="445"/>
        <end position="468"/>
    </location>
</feature>
<gene>
    <name evidence="5" type="ORF">BRENAR_LOCUS190</name>
</gene>
<dbReference type="OrthoDB" id="18302at2759"/>
<name>A0A448YEU2_BRENA</name>
<evidence type="ECO:0000259" key="4">
    <source>
        <dbReference type="Pfam" id="PF02582"/>
    </source>
</evidence>
<dbReference type="EMBL" id="CAACVR010000001">
    <property type="protein sequence ID" value="VEU19453.1"/>
    <property type="molecule type" value="Genomic_DNA"/>
</dbReference>
<keyword evidence="3" id="KW-1133">Transmembrane helix</keyword>
<evidence type="ECO:0000313" key="6">
    <source>
        <dbReference type="Proteomes" id="UP000290900"/>
    </source>
</evidence>
<dbReference type="PANTHER" id="PTHR16255:SF15">
    <property type="entry name" value="SPORULATION PROTEIN RMD1"/>
    <property type="match status" value="1"/>
</dbReference>
<feature type="domain" description="DUF155" evidence="4">
    <location>
        <begin position="246"/>
        <end position="418"/>
    </location>
</feature>
<keyword evidence="3" id="KW-0472">Membrane</keyword>
<evidence type="ECO:0000256" key="3">
    <source>
        <dbReference type="SAM" id="Phobius"/>
    </source>
</evidence>
<feature type="region of interest" description="Disordered" evidence="2">
    <location>
        <begin position="1"/>
        <end position="96"/>
    </location>
</feature>
<dbReference type="AlphaFoldDB" id="A0A448YEU2"/>
<comment type="similarity">
    <text evidence="1">Belongs to the RMD1/sif2 family.</text>
</comment>
<dbReference type="InterPro" id="IPR051624">
    <property type="entry name" value="RMD1/Sad1-interacting"/>
</dbReference>
<keyword evidence="6" id="KW-1185">Reference proteome</keyword>
<organism evidence="5 6">
    <name type="scientific">Brettanomyces naardenensis</name>
    <name type="common">Yeast</name>
    <dbReference type="NCBI Taxonomy" id="13370"/>
    <lineage>
        <taxon>Eukaryota</taxon>
        <taxon>Fungi</taxon>
        <taxon>Dikarya</taxon>
        <taxon>Ascomycota</taxon>
        <taxon>Saccharomycotina</taxon>
        <taxon>Pichiomycetes</taxon>
        <taxon>Pichiales</taxon>
        <taxon>Pichiaceae</taxon>
        <taxon>Brettanomyces</taxon>
    </lineage>
</organism>
<dbReference type="FunCoup" id="A0A448YEU2">
    <property type="interactions" value="96"/>
</dbReference>
<dbReference type="Proteomes" id="UP000290900">
    <property type="component" value="Unassembled WGS sequence"/>
</dbReference>
<dbReference type="Pfam" id="PF02582">
    <property type="entry name" value="DUF155"/>
    <property type="match status" value="1"/>
</dbReference>
<accession>A0A448YEU2</accession>
<dbReference type="GO" id="GO:0005739">
    <property type="term" value="C:mitochondrion"/>
    <property type="evidence" value="ECO:0007669"/>
    <property type="project" value="UniProtKB-ARBA"/>
</dbReference>
<dbReference type="InterPro" id="IPR003734">
    <property type="entry name" value="DUF155"/>
</dbReference>
<evidence type="ECO:0000313" key="5">
    <source>
        <dbReference type="EMBL" id="VEU19453.1"/>
    </source>
</evidence>
<dbReference type="PANTHER" id="PTHR16255">
    <property type="entry name" value="REQUIRED FOR MEIOTIC NUCLEAR DIVISION PROTEIN 1 HOMOLOG"/>
    <property type="match status" value="1"/>
</dbReference>
<proteinExistence type="inferred from homology"/>
<keyword evidence="3" id="KW-0812">Transmembrane</keyword>
<evidence type="ECO:0000256" key="1">
    <source>
        <dbReference type="ARBA" id="ARBA00008306"/>
    </source>
</evidence>
<reference evidence="5 6" key="1">
    <citation type="submission" date="2018-12" db="EMBL/GenBank/DDBJ databases">
        <authorList>
            <person name="Tiukova I."/>
            <person name="Dainat J."/>
        </authorList>
    </citation>
    <scope>NUCLEOTIDE SEQUENCE [LARGE SCALE GENOMIC DNA]</scope>
</reference>
<feature type="region of interest" description="Disordered" evidence="2">
    <location>
        <begin position="202"/>
        <end position="227"/>
    </location>
</feature>